<dbReference type="InterPro" id="IPR005532">
    <property type="entry name" value="SUMF_dom"/>
</dbReference>
<dbReference type="AlphaFoldDB" id="I0K9H7"/>
<keyword evidence="2" id="KW-0408">Iron</keyword>
<dbReference type="eggNOG" id="COG1262">
    <property type="taxonomic scope" value="Bacteria"/>
</dbReference>
<reference evidence="6 7" key="1">
    <citation type="journal article" date="2012" name="J. Bacteriol.">
        <title>Genome Sequence of Fibrella aestuarina BUZ 2T, a Filamentous Marine Bacterium.</title>
        <authorList>
            <person name="Filippini M."/>
            <person name="Qi W."/>
            <person name="Blom J."/>
            <person name="Goesmann A."/>
            <person name="Smits T.H."/>
            <person name="Bagheri H.C."/>
        </authorList>
    </citation>
    <scope>NUCLEOTIDE SEQUENCE [LARGE SCALE GENOMIC DNA]</scope>
    <source>
        <strain evidence="7">BUZ 2T</strain>
    </source>
</reference>
<sequence>MILAPSDTLAASFQQVRTQTIQLCAGLETEDYVVQPMPDASPAKWHLGHTTWFWETFVLQPNLPGYRVFHDEFSFVFNSYYETVGRRSLRTQRGNLSRPTVAEVFRYRTYVDEQMDRFLTDFSPDDTLTNLITLGIEHERQHQELLVTDIKYTLGHNPLFPPLEIPVEEHTPQSAATPVTVAEGVYTVGYQGDGFCFDNELGAHRTYLNTTTLSGTLVTNAEYLAFLEAGGYEQFQHWLSDGWAWVNANRVRSPLYWHPVDGQWQHYTFAGLQPIDPEAPVCHVSFYEADAYARWRGMRLPSEFEWETARLQGLPNTGQRWEWTGSAYLPYPGFATAPGAVGEYNGKFMSSQMVLRGASVATPPESIRPTYRNFFQPDKQWQYTGIRLAY</sequence>
<organism evidence="6 7">
    <name type="scientific">Fibrella aestuarina BUZ 2</name>
    <dbReference type="NCBI Taxonomy" id="1166018"/>
    <lineage>
        <taxon>Bacteria</taxon>
        <taxon>Pseudomonadati</taxon>
        <taxon>Bacteroidota</taxon>
        <taxon>Cytophagia</taxon>
        <taxon>Cytophagales</taxon>
        <taxon>Spirosomataceae</taxon>
        <taxon>Fibrella</taxon>
    </lineage>
</organism>
<evidence type="ECO:0000256" key="2">
    <source>
        <dbReference type="ARBA" id="ARBA00023004"/>
    </source>
</evidence>
<evidence type="ECO:0000256" key="1">
    <source>
        <dbReference type="ARBA" id="ARBA00023002"/>
    </source>
</evidence>
<dbReference type="SUPFAM" id="SSF56436">
    <property type="entry name" value="C-type lectin-like"/>
    <property type="match status" value="1"/>
</dbReference>
<dbReference type="InterPro" id="IPR042095">
    <property type="entry name" value="SUMF_sf"/>
</dbReference>
<evidence type="ECO:0000259" key="4">
    <source>
        <dbReference type="Pfam" id="PF03781"/>
    </source>
</evidence>
<dbReference type="PANTHER" id="PTHR23150:SF36">
    <property type="entry name" value="HERCYNINE OXYGENASE"/>
    <property type="match status" value="1"/>
</dbReference>
<dbReference type="NCBIfam" id="TIGR03440">
    <property type="entry name" value="egtB_TIGR03440"/>
    <property type="match status" value="1"/>
</dbReference>
<feature type="domain" description="DinB-like" evidence="5">
    <location>
        <begin position="13"/>
        <end position="144"/>
    </location>
</feature>
<evidence type="ECO:0008006" key="8">
    <source>
        <dbReference type="Google" id="ProtNLM"/>
    </source>
</evidence>
<dbReference type="RefSeq" id="WP_015331879.1">
    <property type="nucleotide sequence ID" value="NC_020054.1"/>
</dbReference>
<keyword evidence="1" id="KW-0560">Oxidoreductase</keyword>
<dbReference type="Pfam" id="PF03781">
    <property type="entry name" value="FGE-sulfatase"/>
    <property type="match status" value="1"/>
</dbReference>
<protein>
    <recommendedName>
        <fullName evidence="8">Ergothioneine biosynthesis protein EgtB</fullName>
    </recommendedName>
</protein>
<dbReference type="KEGG" id="fae:FAES_2771"/>
<proteinExistence type="predicted"/>
<keyword evidence="7" id="KW-1185">Reference proteome</keyword>
<dbReference type="HOGENOM" id="CLU_012431_9_0_10"/>
<dbReference type="InterPro" id="IPR017806">
    <property type="entry name" value="EgtB"/>
</dbReference>
<dbReference type="EMBL" id="HE796683">
    <property type="protein sequence ID" value="CCH00780.1"/>
    <property type="molecule type" value="Genomic_DNA"/>
</dbReference>
<dbReference type="InterPro" id="IPR051043">
    <property type="entry name" value="Sulfatase_Mod_Factor_Kinase"/>
</dbReference>
<evidence type="ECO:0000313" key="7">
    <source>
        <dbReference type="Proteomes" id="UP000011058"/>
    </source>
</evidence>
<dbReference type="SUPFAM" id="SSF109854">
    <property type="entry name" value="DinB/YfiT-like putative metalloenzymes"/>
    <property type="match status" value="1"/>
</dbReference>
<dbReference type="GO" id="GO:0052699">
    <property type="term" value="P:ergothioneine biosynthetic process"/>
    <property type="evidence" value="ECO:0007669"/>
    <property type="project" value="InterPro"/>
</dbReference>
<evidence type="ECO:0000259" key="5">
    <source>
        <dbReference type="Pfam" id="PF12867"/>
    </source>
</evidence>
<dbReference type="OrthoDB" id="9768004at2"/>
<dbReference type="Proteomes" id="UP000011058">
    <property type="component" value="Chromosome"/>
</dbReference>
<dbReference type="STRING" id="1166018.FAES_2771"/>
<gene>
    <name evidence="6" type="ORF">FAES_2771</name>
</gene>
<dbReference type="InterPro" id="IPR016187">
    <property type="entry name" value="CTDL_fold"/>
</dbReference>
<feature type="domain" description="Sulfatase-modifying factor enzyme-like" evidence="4">
    <location>
        <begin position="177"/>
        <end position="309"/>
    </location>
</feature>
<dbReference type="Pfam" id="PF12867">
    <property type="entry name" value="DinB_2"/>
    <property type="match status" value="1"/>
</dbReference>
<dbReference type="PANTHER" id="PTHR23150">
    <property type="entry name" value="SULFATASE MODIFYING FACTOR 1, 2"/>
    <property type="match status" value="1"/>
</dbReference>
<dbReference type="InterPro" id="IPR024775">
    <property type="entry name" value="DinB-like"/>
</dbReference>
<dbReference type="Gene3D" id="3.90.1580.10">
    <property type="entry name" value="paralog of FGE (formylglycine-generating enzyme)"/>
    <property type="match status" value="2"/>
</dbReference>
<name>I0K9H7_9BACT</name>
<dbReference type="PATRIC" id="fig|1166018.3.peg.4542"/>
<dbReference type="InterPro" id="IPR034660">
    <property type="entry name" value="DinB/YfiT-like"/>
</dbReference>
<evidence type="ECO:0000313" key="6">
    <source>
        <dbReference type="EMBL" id="CCH00780.1"/>
    </source>
</evidence>
<evidence type="ECO:0000256" key="3">
    <source>
        <dbReference type="ARBA" id="ARBA00037882"/>
    </source>
</evidence>
<accession>I0K9H7</accession>
<comment type="pathway">
    <text evidence="3">Amino-acid biosynthesis; ergothioneine biosynthesis.</text>
</comment>